<dbReference type="PANTHER" id="PTHR43685:SF2">
    <property type="entry name" value="GLYCOSYLTRANSFERASE 2-LIKE DOMAIN-CONTAINING PROTEIN"/>
    <property type="match status" value="1"/>
</dbReference>
<dbReference type="CDD" id="cd00761">
    <property type="entry name" value="Glyco_tranf_GTA_type"/>
    <property type="match status" value="1"/>
</dbReference>
<dbReference type="InterPro" id="IPR001173">
    <property type="entry name" value="Glyco_trans_2-like"/>
</dbReference>
<dbReference type="OrthoDB" id="6307329at2"/>
<evidence type="ECO:0000313" key="5">
    <source>
        <dbReference type="Proteomes" id="UP000321927"/>
    </source>
</evidence>
<sequence length="308" mass="36270">MKVSIIIPSYNYGEFLAETLDNLLDQKYFNWEALIIDDGSTDNTKELVEKYLKKDSRFRYFFQPNAGLSNARNTGLLHARGEFLQFLDADDLLSKDKIDLQVKYMEDNPTVDLVYSDCWYFQSENPSILFPDLEMQGVEWMPKVDGKGFTILNNLIKRNFTVVSSPLLRRTSSNQHIKFSENVSNSEDWYYWLELAMANTHFAYLPDQKASTLIRVHKKSMSQNAQKMYYGELKLRKWLEQKIKSLPIDYNLINKLSALNEHLTDILIKHVILTGPLWDLKHLYKMTQFSSFYEVFQLHKIARNHQHK</sequence>
<evidence type="ECO:0000259" key="1">
    <source>
        <dbReference type="Pfam" id="PF00535"/>
    </source>
</evidence>
<dbReference type="InterPro" id="IPR029044">
    <property type="entry name" value="Nucleotide-diphossugar_trans"/>
</dbReference>
<dbReference type="RefSeq" id="WP_086501503.1">
    <property type="nucleotide sequence ID" value="NZ_MSSV01000008.1"/>
</dbReference>
<dbReference type="Gene3D" id="3.90.550.10">
    <property type="entry name" value="Spore Coat Polysaccharide Biosynthesis Protein SpsA, Chain A"/>
    <property type="match status" value="1"/>
</dbReference>
<dbReference type="InterPro" id="IPR050834">
    <property type="entry name" value="Glycosyltransf_2"/>
</dbReference>
<protein>
    <submittedName>
        <fullName evidence="3">Glycosyltransferase family 2 protein</fullName>
    </submittedName>
    <submittedName>
        <fullName evidence="2">Glycosyltransferase involved in cell wall biosynthesis</fullName>
    </submittedName>
</protein>
<name>A0A2W7RD48_9BACT</name>
<proteinExistence type="predicted"/>
<comment type="caution">
    <text evidence="2">The sequence shown here is derived from an EMBL/GenBank/DDBJ whole genome shotgun (WGS) entry which is preliminary data.</text>
</comment>
<evidence type="ECO:0000313" key="3">
    <source>
        <dbReference type="EMBL" id="TXD79953.1"/>
    </source>
</evidence>
<dbReference type="Proteomes" id="UP000249115">
    <property type="component" value="Unassembled WGS sequence"/>
</dbReference>
<reference evidence="3 5" key="2">
    <citation type="submission" date="2019-08" db="EMBL/GenBank/DDBJ databases">
        <title>Genome of Algoriphagus ratkowskyi IC026.</title>
        <authorList>
            <person name="Bowman J.P."/>
        </authorList>
    </citation>
    <scope>NUCLEOTIDE SEQUENCE [LARGE SCALE GENOMIC DNA]</scope>
    <source>
        <strain evidence="3 5">IC026</strain>
    </source>
</reference>
<keyword evidence="5" id="KW-1185">Reference proteome</keyword>
<evidence type="ECO:0000313" key="2">
    <source>
        <dbReference type="EMBL" id="PZX57056.1"/>
    </source>
</evidence>
<dbReference type="EMBL" id="QKZU01000007">
    <property type="protein sequence ID" value="PZX57056.1"/>
    <property type="molecule type" value="Genomic_DNA"/>
</dbReference>
<keyword evidence="2" id="KW-0808">Transferase</keyword>
<gene>
    <name evidence="3" type="ORF">ESW18_02150</name>
    <name evidence="2" type="ORF">LV84_02187</name>
</gene>
<dbReference type="EMBL" id="VORV01000001">
    <property type="protein sequence ID" value="TXD79953.1"/>
    <property type="molecule type" value="Genomic_DNA"/>
</dbReference>
<dbReference type="GO" id="GO:0016740">
    <property type="term" value="F:transferase activity"/>
    <property type="evidence" value="ECO:0007669"/>
    <property type="project" value="UniProtKB-KW"/>
</dbReference>
<organism evidence="2 4">
    <name type="scientific">Algoriphagus ratkowskyi</name>
    <dbReference type="NCBI Taxonomy" id="57028"/>
    <lineage>
        <taxon>Bacteria</taxon>
        <taxon>Pseudomonadati</taxon>
        <taxon>Bacteroidota</taxon>
        <taxon>Cytophagia</taxon>
        <taxon>Cytophagales</taxon>
        <taxon>Cyclobacteriaceae</taxon>
        <taxon>Algoriphagus</taxon>
    </lineage>
</organism>
<dbReference type="Pfam" id="PF00535">
    <property type="entry name" value="Glycos_transf_2"/>
    <property type="match status" value="1"/>
</dbReference>
<dbReference type="AlphaFoldDB" id="A0A2W7RD48"/>
<feature type="domain" description="Glycosyltransferase 2-like" evidence="1">
    <location>
        <begin position="4"/>
        <end position="114"/>
    </location>
</feature>
<dbReference type="SUPFAM" id="SSF53448">
    <property type="entry name" value="Nucleotide-diphospho-sugar transferases"/>
    <property type="match status" value="1"/>
</dbReference>
<accession>A0A2W7RD48</accession>
<dbReference type="PANTHER" id="PTHR43685">
    <property type="entry name" value="GLYCOSYLTRANSFERASE"/>
    <property type="match status" value="1"/>
</dbReference>
<dbReference type="Proteomes" id="UP000321927">
    <property type="component" value="Unassembled WGS sequence"/>
</dbReference>
<evidence type="ECO:0000313" key="4">
    <source>
        <dbReference type="Proteomes" id="UP000249115"/>
    </source>
</evidence>
<reference evidence="2 4" key="1">
    <citation type="submission" date="2018-06" db="EMBL/GenBank/DDBJ databases">
        <title>Genomic Encyclopedia of Archaeal and Bacterial Type Strains, Phase II (KMG-II): from individual species to whole genera.</title>
        <authorList>
            <person name="Goeker M."/>
        </authorList>
    </citation>
    <scope>NUCLEOTIDE SEQUENCE [LARGE SCALE GENOMIC DNA]</scope>
    <source>
        <strain evidence="2 4">DSM 22686</strain>
    </source>
</reference>